<sequence>MAKVYIVGAGPGDAELITVKGLRAIQEADVVLYDRLINADLLKEARPHAELIYCGKSPDHPSLSQESINDLMCKYASKGRTVTRLKGGDPFIFGRGGEEAEALASSRIPYEIVPGITSGVAAPAYAGIPLTHRDYSSSVSFITGVTNLEEDEYWEHVAKSSDTLCIYMGVRNLPKICNKLIRHGRPADTPIALVHWGTTEEQQTVTGTLQDIVDAAKSMQNPSMIVVGEVVKLREELKWLESLPAIEPLVVG</sequence>
<name>A0ABQ1QD26_9BACI</name>
<evidence type="ECO:0000256" key="6">
    <source>
        <dbReference type="RuleBase" id="RU003960"/>
    </source>
</evidence>
<evidence type="ECO:0000256" key="4">
    <source>
        <dbReference type="ARBA" id="ARBA00022691"/>
    </source>
</evidence>
<evidence type="ECO:0000256" key="5">
    <source>
        <dbReference type="ARBA" id="ARBA00023244"/>
    </source>
</evidence>
<dbReference type="PROSITE" id="PS00839">
    <property type="entry name" value="SUMT_1"/>
    <property type="match status" value="1"/>
</dbReference>
<keyword evidence="9" id="KW-1185">Reference proteome</keyword>
<dbReference type="SUPFAM" id="SSF53790">
    <property type="entry name" value="Tetrapyrrole methylase"/>
    <property type="match status" value="1"/>
</dbReference>
<dbReference type="InterPro" id="IPR014776">
    <property type="entry name" value="4pyrrole_Mease_sub2"/>
</dbReference>
<dbReference type="CDD" id="cd11642">
    <property type="entry name" value="SUMT"/>
    <property type="match status" value="1"/>
</dbReference>
<dbReference type="PANTHER" id="PTHR45790">
    <property type="entry name" value="SIROHEME SYNTHASE-RELATED"/>
    <property type="match status" value="1"/>
</dbReference>
<evidence type="ECO:0000313" key="8">
    <source>
        <dbReference type="EMBL" id="GGD22586.1"/>
    </source>
</evidence>
<dbReference type="Gene3D" id="3.30.950.10">
    <property type="entry name" value="Methyltransferase, Cobalt-precorrin-4 Transmethylase, Domain 2"/>
    <property type="match status" value="1"/>
</dbReference>
<keyword evidence="2 6" id="KW-0489">Methyltransferase</keyword>
<evidence type="ECO:0000256" key="1">
    <source>
        <dbReference type="ARBA" id="ARBA00012162"/>
    </source>
</evidence>
<evidence type="ECO:0000313" key="9">
    <source>
        <dbReference type="Proteomes" id="UP000642571"/>
    </source>
</evidence>
<dbReference type="PANTHER" id="PTHR45790:SF3">
    <property type="entry name" value="S-ADENOSYL-L-METHIONINE-DEPENDENT UROPORPHYRINOGEN III METHYLTRANSFERASE, CHLOROPLASTIC"/>
    <property type="match status" value="1"/>
</dbReference>
<dbReference type="Pfam" id="PF00590">
    <property type="entry name" value="TP_methylase"/>
    <property type="match status" value="1"/>
</dbReference>
<organism evidence="8 9">
    <name type="scientific">Pontibacillus salipaludis</name>
    <dbReference type="NCBI Taxonomy" id="1697394"/>
    <lineage>
        <taxon>Bacteria</taxon>
        <taxon>Bacillati</taxon>
        <taxon>Bacillota</taxon>
        <taxon>Bacilli</taxon>
        <taxon>Bacillales</taxon>
        <taxon>Bacillaceae</taxon>
        <taxon>Pontibacillus</taxon>
    </lineage>
</organism>
<dbReference type="EMBL" id="BMIN01000017">
    <property type="protein sequence ID" value="GGD22586.1"/>
    <property type="molecule type" value="Genomic_DNA"/>
</dbReference>
<feature type="domain" description="Tetrapyrrole methylase" evidence="7">
    <location>
        <begin position="3"/>
        <end position="212"/>
    </location>
</feature>
<dbReference type="EC" id="2.1.1.107" evidence="1"/>
<evidence type="ECO:0000256" key="2">
    <source>
        <dbReference type="ARBA" id="ARBA00022603"/>
    </source>
</evidence>
<keyword evidence="4" id="KW-0949">S-adenosyl-L-methionine</keyword>
<dbReference type="InterPro" id="IPR014777">
    <property type="entry name" value="4pyrrole_Mease_sub1"/>
</dbReference>
<dbReference type="InterPro" id="IPR050161">
    <property type="entry name" value="Siro_Cobalamin_biosynth"/>
</dbReference>
<comment type="similarity">
    <text evidence="6">Belongs to the precorrin methyltransferase family.</text>
</comment>
<dbReference type="RefSeq" id="WP_188655477.1">
    <property type="nucleotide sequence ID" value="NZ_BMIN01000017.1"/>
</dbReference>
<protein>
    <recommendedName>
        <fullName evidence="1">uroporphyrinogen-III C-methyltransferase</fullName>
        <ecNumber evidence="1">2.1.1.107</ecNumber>
    </recommendedName>
</protein>
<comment type="caution">
    <text evidence="8">The sequence shown here is derived from an EMBL/GenBank/DDBJ whole genome shotgun (WGS) entry which is preliminary data.</text>
</comment>
<dbReference type="PROSITE" id="PS00840">
    <property type="entry name" value="SUMT_2"/>
    <property type="match status" value="1"/>
</dbReference>
<reference evidence="9" key="1">
    <citation type="journal article" date="2019" name="Int. J. Syst. Evol. Microbiol.">
        <title>The Global Catalogue of Microorganisms (GCM) 10K type strain sequencing project: providing services to taxonomists for standard genome sequencing and annotation.</title>
        <authorList>
            <consortium name="The Broad Institute Genomics Platform"/>
            <consortium name="The Broad Institute Genome Sequencing Center for Infectious Disease"/>
            <person name="Wu L."/>
            <person name="Ma J."/>
        </authorList>
    </citation>
    <scope>NUCLEOTIDE SEQUENCE [LARGE SCALE GENOMIC DNA]</scope>
    <source>
        <strain evidence="9">CGMCC 1.15353</strain>
    </source>
</reference>
<proteinExistence type="inferred from homology"/>
<dbReference type="NCBIfam" id="TIGR01469">
    <property type="entry name" value="cobA_cysG_Cterm"/>
    <property type="match status" value="1"/>
</dbReference>
<dbReference type="Proteomes" id="UP000642571">
    <property type="component" value="Unassembled WGS sequence"/>
</dbReference>
<dbReference type="InterPro" id="IPR035996">
    <property type="entry name" value="4pyrrol_Methylase_sf"/>
</dbReference>
<dbReference type="InterPro" id="IPR006366">
    <property type="entry name" value="CobA/CysG_C"/>
</dbReference>
<dbReference type="NCBIfam" id="NF004790">
    <property type="entry name" value="PRK06136.1"/>
    <property type="match status" value="1"/>
</dbReference>
<dbReference type="Gene3D" id="3.40.1010.10">
    <property type="entry name" value="Cobalt-precorrin-4 Transmethylase, Domain 1"/>
    <property type="match status" value="1"/>
</dbReference>
<dbReference type="InterPro" id="IPR000878">
    <property type="entry name" value="4pyrrol_Mease"/>
</dbReference>
<accession>A0ABQ1QD26</accession>
<dbReference type="InterPro" id="IPR003043">
    <property type="entry name" value="Uropor_MeTrfase_CS"/>
</dbReference>
<evidence type="ECO:0000256" key="3">
    <source>
        <dbReference type="ARBA" id="ARBA00022679"/>
    </source>
</evidence>
<keyword evidence="3 6" id="KW-0808">Transferase</keyword>
<keyword evidence="5" id="KW-0627">Porphyrin biosynthesis</keyword>
<gene>
    <name evidence="8" type="ORF">GCM10011389_32950</name>
</gene>
<evidence type="ECO:0000259" key="7">
    <source>
        <dbReference type="Pfam" id="PF00590"/>
    </source>
</evidence>